<dbReference type="InterPro" id="IPR057135">
    <property type="entry name" value="At4g27190-like_LRR"/>
</dbReference>
<dbReference type="Gene3D" id="3.80.10.10">
    <property type="entry name" value="Ribonuclease Inhibitor"/>
    <property type="match status" value="1"/>
</dbReference>
<dbReference type="Pfam" id="PF23247">
    <property type="entry name" value="LRR_RPS2"/>
    <property type="match status" value="1"/>
</dbReference>
<name>A0AA39SJ41_ACESA</name>
<gene>
    <name evidence="2" type="ORF">LWI29_015936</name>
</gene>
<accession>A0AA39SJ41</accession>
<dbReference type="EMBL" id="JAUESC010000380">
    <property type="protein sequence ID" value="KAK0592263.1"/>
    <property type="molecule type" value="Genomic_DNA"/>
</dbReference>
<protein>
    <recommendedName>
        <fullName evidence="1">Disease resistance protein At4g27190-like leucine-rich repeats domain-containing protein</fullName>
    </recommendedName>
</protein>
<dbReference type="InterPro" id="IPR032675">
    <property type="entry name" value="LRR_dom_sf"/>
</dbReference>
<dbReference type="AlphaFoldDB" id="A0AA39SJ41"/>
<evidence type="ECO:0000259" key="1">
    <source>
        <dbReference type="Pfam" id="PF23247"/>
    </source>
</evidence>
<evidence type="ECO:0000313" key="2">
    <source>
        <dbReference type="EMBL" id="KAK0592263.1"/>
    </source>
</evidence>
<dbReference type="SUPFAM" id="SSF52047">
    <property type="entry name" value="RNI-like"/>
    <property type="match status" value="1"/>
</dbReference>
<organism evidence="2 3">
    <name type="scientific">Acer saccharum</name>
    <name type="common">Sugar maple</name>
    <dbReference type="NCBI Taxonomy" id="4024"/>
    <lineage>
        <taxon>Eukaryota</taxon>
        <taxon>Viridiplantae</taxon>
        <taxon>Streptophyta</taxon>
        <taxon>Embryophyta</taxon>
        <taxon>Tracheophyta</taxon>
        <taxon>Spermatophyta</taxon>
        <taxon>Magnoliopsida</taxon>
        <taxon>eudicotyledons</taxon>
        <taxon>Gunneridae</taxon>
        <taxon>Pentapetalae</taxon>
        <taxon>rosids</taxon>
        <taxon>malvids</taxon>
        <taxon>Sapindales</taxon>
        <taxon>Sapindaceae</taxon>
        <taxon>Hippocastanoideae</taxon>
        <taxon>Acereae</taxon>
        <taxon>Acer</taxon>
    </lineage>
</organism>
<evidence type="ECO:0000313" key="3">
    <source>
        <dbReference type="Proteomes" id="UP001168877"/>
    </source>
</evidence>
<sequence>MDNNEDKLDIPTPLFNGKVMLPKLEALELYGINFEKIWHHHQLPGISSCFQCLRQFSIEHCNNLKVLFSSSTVAIFPSLEEIKISGMDDLEMIWPNQLFQFSMWSKRL</sequence>
<comment type="caution">
    <text evidence="2">The sequence shown here is derived from an EMBL/GenBank/DDBJ whole genome shotgun (WGS) entry which is preliminary data.</text>
</comment>
<feature type="domain" description="Disease resistance protein At4g27190-like leucine-rich repeats" evidence="1">
    <location>
        <begin position="24"/>
        <end position="94"/>
    </location>
</feature>
<reference evidence="2" key="1">
    <citation type="journal article" date="2022" name="Plant J.">
        <title>Strategies of tolerance reflected in two North American maple genomes.</title>
        <authorList>
            <person name="McEvoy S.L."/>
            <person name="Sezen U.U."/>
            <person name="Trouern-Trend A."/>
            <person name="McMahon S.M."/>
            <person name="Schaberg P.G."/>
            <person name="Yang J."/>
            <person name="Wegrzyn J.L."/>
            <person name="Swenson N.G."/>
        </authorList>
    </citation>
    <scope>NUCLEOTIDE SEQUENCE</scope>
    <source>
        <strain evidence="2">NS2018</strain>
    </source>
</reference>
<dbReference type="Proteomes" id="UP001168877">
    <property type="component" value="Unassembled WGS sequence"/>
</dbReference>
<keyword evidence="3" id="KW-1185">Reference proteome</keyword>
<proteinExistence type="predicted"/>
<reference evidence="2" key="2">
    <citation type="submission" date="2023-06" db="EMBL/GenBank/DDBJ databases">
        <authorList>
            <person name="Swenson N.G."/>
            <person name="Wegrzyn J.L."/>
            <person name="Mcevoy S.L."/>
        </authorList>
    </citation>
    <scope>NUCLEOTIDE SEQUENCE</scope>
    <source>
        <strain evidence="2">NS2018</strain>
        <tissue evidence="2">Leaf</tissue>
    </source>
</reference>